<dbReference type="GeneID" id="108842826"/>
<dbReference type="Gene3D" id="2.120.10.80">
    <property type="entry name" value="Kelch-type beta propeller"/>
    <property type="match status" value="1"/>
</dbReference>
<dbReference type="InterPro" id="IPR050354">
    <property type="entry name" value="F-box/kelch-repeat_ARATH"/>
</dbReference>
<name>A0A6J0MFT8_RAPSA</name>
<gene>
    <name evidence="3" type="primary">LOC108842826</name>
</gene>
<dbReference type="InterPro" id="IPR057499">
    <property type="entry name" value="Kelch_FKB95"/>
</dbReference>
<evidence type="ECO:0000313" key="3">
    <source>
        <dbReference type="RefSeq" id="XP_018471365.1"/>
    </source>
</evidence>
<sequence>MATTEKSSPRKKISWDRLIPDEIINQCIARVPLSSHGAMSLISKQIGSFINGGEIFGTRSGLGIKETRILVAIGYKEDGSAAEWYSLVKKFCNDDYVLRPVPSFPLINRKEALVAAGNRVFVLGPSDISSVEGGTYNKKIVSKTKAVHYGDEVTAVVDDKIYVFGGCSSEDSALSYLEILDVSTNKLETLPIPEQDRALIPRSNSWRVVWNGVVYFIRRDDDCVVFDPKTRKLERKDDASMGDRMYLTSCVIDNTIYTVGWECDIEYFDPECRTWRAVKGIEKLAEFELFNTSLFNFNNSKLMVFHQRSPEEIWFTLISLEKRGIEMWGSVDSCNCGLKLEKPAIIRQLLSLEI</sequence>
<dbReference type="SUPFAM" id="SSF117281">
    <property type="entry name" value="Kelch motif"/>
    <property type="match status" value="1"/>
</dbReference>
<proteinExistence type="predicted"/>
<organism evidence="2 3">
    <name type="scientific">Raphanus sativus</name>
    <name type="common">Radish</name>
    <name type="synonym">Raphanus raphanistrum var. sativus</name>
    <dbReference type="NCBI Taxonomy" id="3726"/>
    <lineage>
        <taxon>Eukaryota</taxon>
        <taxon>Viridiplantae</taxon>
        <taxon>Streptophyta</taxon>
        <taxon>Embryophyta</taxon>
        <taxon>Tracheophyta</taxon>
        <taxon>Spermatophyta</taxon>
        <taxon>Magnoliopsida</taxon>
        <taxon>eudicotyledons</taxon>
        <taxon>Gunneridae</taxon>
        <taxon>Pentapetalae</taxon>
        <taxon>rosids</taxon>
        <taxon>malvids</taxon>
        <taxon>Brassicales</taxon>
        <taxon>Brassicaceae</taxon>
        <taxon>Brassiceae</taxon>
        <taxon>Raphanus</taxon>
    </lineage>
</organism>
<dbReference type="OrthoDB" id="1109398at2759"/>
<dbReference type="KEGG" id="rsz:108842826"/>
<keyword evidence="2" id="KW-1185">Reference proteome</keyword>
<dbReference type="RefSeq" id="XP_018471365.1">
    <property type="nucleotide sequence ID" value="XM_018615863.1"/>
</dbReference>
<dbReference type="PANTHER" id="PTHR24414:SF155">
    <property type="entry name" value="F-BOX DOMAIN-CONTAINING PROTEIN"/>
    <property type="match status" value="1"/>
</dbReference>
<feature type="domain" description="FKB95-like N-terminal Kelch" evidence="1">
    <location>
        <begin position="84"/>
        <end position="335"/>
    </location>
</feature>
<protein>
    <submittedName>
        <fullName evidence="3">F-box/kelch-repeat protein At4g38940-like</fullName>
    </submittedName>
</protein>
<dbReference type="CDD" id="cd22152">
    <property type="entry name" value="F-box_AtAFR-like"/>
    <property type="match status" value="1"/>
</dbReference>
<dbReference type="PANTHER" id="PTHR24414">
    <property type="entry name" value="F-BOX/KELCH-REPEAT PROTEIN SKIP4"/>
    <property type="match status" value="1"/>
</dbReference>
<dbReference type="Proteomes" id="UP000504610">
    <property type="component" value="Chromosome 1"/>
</dbReference>
<evidence type="ECO:0000313" key="2">
    <source>
        <dbReference type="Proteomes" id="UP000504610"/>
    </source>
</evidence>
<accession>A0A6J0MFT8</accession>
<dbReference type="AlphaFoldDB" id="A0A6J0MFT8"/>
<dbReference type="InterPro" id="IPR015915">
    <property type="entry name" value="Kelch-typ_b-propeller"/>
</dbReference>
<dbReference type="Pfam" id="PF25210">
    <property type="entry name" value="Kelch_FKB95"/>
    <property type="match status" value="1"/>
</dbReference>
<evidence type="ECO:0000259" key="1">
    <source>
        <dbReference type="Pfam" id="PF25210"/>
    </source>
</evidence>
<reference evidence="2" key="1">
    <citation type="journal article" date="2019" name="Database">
        <title>The radish genome database (RadishGD): an integrated information resource for radish genomics.</title>
        <authorList>
            <person name="Yu H.J."/>
            <person name="Baek S."/>
            <person name="Lee Y.J."/>
            <person name="Cho A."/>
            <person name="Mun J.H."/>
        </authorList>
    </citation>
    <scope>NUCLEOTIDE SEQUENCE [LARGE SCALE GENOMIC DNA]</scope>
    <source>
        <strain evidence="2">cv. WK10039</strain>
    </source>
</reference>
<reference evidence="3" key="2">
    <citation type="submission" date="2025-08" db="UniProtKB">
        <authorList>
            <consortium name="RefSeq"/>
        </authorList>
    </citation>
    <scope>IDENTIFICATION</scope>
    <source>
        <tissue evidence="3">Leaf</tissue>
    </source>
</reference>